<dbReference type="EMBL" id="BPLQ01002597">
    <property type="protein sequence ID" value="GIX94314.1"/>
    <property type="molecule type" value="Genomic_DNA"/>
</dbReference>
<gene>
    <name evidence="1" type="ORF">CDAR_570271</name>
</gene>
<protein>
    <recommendedName>
        <fullName evidence="3">Secreted protein</fullName>
    </recommendedName>
</protein>
<organism evidence="1 2">
    <name type="scientific">Caerostris darwini</name>
    <dbReference type="NCBI Taxonomy" id="1538125"/>
    <lineage>
        <taxon>Eukaryota</taxon>
        <taxon>Metazoa</taxon>
        <taxon>Ecdysozoa</taxon>
        <taxon>Arthropoda</taxon>
        <taxon>Chelicerata</taxon>
        <taxon>Arachnida</taxon>
        <taxon>Araneae</taxon>
        <taxon>Araneomorphae</taxon>
        <taxon>Entelegynae</taxon>
        <taxon>Araneoidea</taxon>
        <taxon>Araneidae</taxon>
        <taxon>Caerostris</taxon>
    </lineage>
</organism>
<dbReference type="AlphaFoldDB" id="A0AAV4PB72"/>
<sequence>MKLGTMQRKFKYHYFLVIFLLPGYKDFPAIHTCSVTLGHEIGYPISNNSTHSYTHAQIENGCRRREYHTRTREKTVLLPFFRRFPLLVLLSWVVKKDPVFVTWWVCKCHLFPVVVAKRPPLTIPPTRKINVGIV</sequence>
<proteinExistence type="predicted"/>
<name>A0AAV4PB72_9ARAC</name>
<dbReference type="Proteomes" id="UP001054837">
    <property type="component" value="Unassembled WGS sequence"/>
</dbReference>
<evidence type="ECO:0000313" key="2">
    <source>
        <dbReference type="Proteomes" id="UP001054837"/>
    </source>
</evidence>
<keyword evidence="2" id="KW-1185">Reference proteome</keyword>
<evidence type="ECO:0000313" key="1">
    <source>
        <dbReference type="EMBL" id="GIX94314.1"/>
    </source>
</evidence>
<evidence type="ECO:0008006" key="3">
    <source>
        <dbReference type="Google" id="ProtNLM"/>
    </source>
</evidence>
<comment type="caution">
    <text evidence="1">The sequence shown here is derived from an EMBL/GenBank/DDBJ whole genome shotgun (WGS) entry which is preliminary data.</text>
</comment>
<accession>A0AAV4PB72</accession>
<reference evidence="1 2" key="1">
    <citation type="submission" date="2021-06" db="EMBL/GenBank/DDBJ databases">
        <title>Caerostris darwini draft genome.</title>
        <authorList>
            <person name="Kono N."/>
            <person name="Arakawa K."/>
        </authorList>
    </citation>
    <scope>NUCLEOTIDE SEQUENCE [LARGE SCALE GENOMIC DNA]</scope>
</reference>